<evidence type="ECO:0000313" key="4">
    <source>
        <dbReference type="Proteomes" id="UP000266441"/>
    </source>
</evidence>
<keyword evidence="4" id="KW-1185">Reference proteome</keyword>
<gene>
    <name evidence="3" type="ORF">D1164_07830</name>
</gene>
<dbReference type="Proteomes" id="UP000266441">
    <property type="component" value="Unassembled WGS sequence"/>
</dbReference>
<dbReference type="InterPro" id="IPR011335">
    <property type="entry name" value="Restrct_endonuc-II-like"/>
</dbReference>
<protein>
    <recommendedName>
        <fullName evidence="2">UPF0102 protein D1164_07830</fullName>
    </recommendedName>
</protein>
<dbReference type="CDD" id="cd20736">
    <property type="entry name" value="PoNe_Nuclease"/>
    <property type="match status" value="1"/>
</dbReference>
<dbReference type="Gene3D" id="3.40.1350.10">
    <property type="match status" value="1"/>
</dbReference>
<dbReference type="GO" id="GO:0003676">
    <property type="term" value="F:nucleic acid binding"/>
    <property type="evidence" value="ECO:0007669"/>
    <property type="project" value="InterPro"/>
</dbReference>
<dbReference type="OrthoDB" id="9802516at2"/>
<dbReference type="InterPro" id="IPR011856">
    <property type="entry name" value="tRNA_endonuc-like_dom_sf"/>
</dbReference>
<comment type="similarity">
    <text evidence="1 2">Belongs to the UPF0102 family.</text>
</comment>
<dbReference type="SUPFAM" id="SSF52980">
    <property type="entry name" value="Restriction endonuclease-like"/>
    <property type="match status" value="1"/>
</dbReference>
<evidence type="ECO:0000256" key="2">
    <source>
        <dbReference type="HAMAP-Rule" id="MF_00048"/>
    </source>
</evidence>
<dbReference type="PANTHER" id="PTHR34039:SF1">
    <property type="entry name" value="UPF0102 PROTEIN YRAN"/>
    <property type="match status" value="1"/>
</dbReference>
<dbReference type="Pfam" id="PF02021">
    <property type="entry name" value="UPF0102"/>
    <property type="match status" value="1"/>
</dbReference>
<accession>A0A399D4B0</accession>
<evidence type="ECO:0000313" key="3">
    <source>
        <dbReference type="EMBL" id="RIH65571.1"/>
    </source>
</evidence>
<dbReference type="RefSeq" id="WP_119349413.1">
    <property type="nucleotide sequence ID" value="NZ_JBFHKJ010000479.1"/>
</dbReference>
<organism evidence="3 4">
    <name type="scientific">Mariniphaga sediminis</name>
    <dbReference type="NCBI Taxonomy" id="1628158"/>
    <lineage>
        <taxon>Bacteria</taxon>
        <taxon>Pseudomonadati</taxon>
        <taxon>Bacteroidota</taxon>
        <taxon>Bacteroidia</taxon>
        <taxon>Marinilabiliales</taxon>
        <taxon>Prolixibacteraceae</taxon>
        <taxon>Mariniphaga</taxon>
    </lineage>
</organism>
<dbReference type="AlphaFoldDB" id="A0A399D4B0"/>
<dbReference type="EMBL" id="QWET01000005">
    <property type="protein sequence ID" value="RIH65571.1"/>
    <property type="molecule type" value="Genomic_DNA"/>
</dbReference>
<comment type="caution">
    <text evidence="3">The sequence shown here is derived from an EMBL/GenBank/DDBJ whole genome shotgun (WGS) entry which is preliminary data.</text>
</comment>
<dbReference type="PANTHER" id="PTHR34039">
    <property type="entry name" value="UPF0102 PROTEIN YRAN"/>
    <property type="match status" value="1"/>
</dbReference>
<proteinExistence type="inferred from homology"/>
<dbReference type="HAMAP" id="MF_00048">
    <property type="entry name" value="UPF0102"/>
    <property type="match status" value="1"/>
</dbReference>
<reference evidence="3 4" key="1">
    <citation type="journal article" date="2015" name="Int. J. Syst. Evol. Microbiol.">
        <title>Mariniphaga sediminis sp. nov., isolated from coastal sediment.</title>
        <authorList>
            <person name="Wang F.Q."/>
            <person name="Shen Q.Y."/>
            <person name="Chen G.J."/>
            <person name="Du Z.J."/>
        </authorList>
    </citation>
    <scope>NUCLEOTIDE SEQUENCE [LARGE SCALE GENOMIC DNA]</scope>
    <source>
        <strain evidence="3 4">SY21</strain>
    </source>
</reference>
<dbReference type="InterPro" id="IPR003509">
    <property type="entry name" value="UPF0102_YraN-like"/>
</dbReference>
<name>A0A399D4B0_9BACT</name>
<sequence>MVSQREIGEIAEGLAQQYLLGLGYEIRDTNWYHGHNELDIVARDGDQLVVVEVKSRNGIRYEHPSEAVTNAKMKRIVETAEAYIFEKDLKLETRFDVITVIFFNQRHELEHFKDAFYPTL</sequence>
<evidence type="ECO:0000256" key="1">
    <source>
        <dbReference type="ARBA" id="ARBA00006738"/>
    </source>
</evidence>